<accession>A0ABD2NF07</accession>
<dbReference type="PANTHER" id="PTHR47326:SF1">
    <property type="entry name" value="HTH PSQ-TYPE DOMAIN-CONTAINING PROTEIN"/>
    <property type="match status" value="1"/>
</dbReference>
<dbReference type="InterPro" id="IPR032135">
    <property type="entry name" value="DUF4817"/>
</dbReference>
<dbReference type="Proteomes" id="UP001516400">
    <property type="component" value="Unassembled WGS sequence"/>
</dbReference>
<evidence type="ECO:0000313" key="2">
    <source>
        <dbReference type="EMBL" id="KAL3277353.1"/>
    </source>
</evidence>
<dbReference type="AlphaFoldDB" id="A0ABD2NF07"/>
<feature type="domain" description="DUF4817" evidence="1">
    <location>
        <begin position="3"/>
        <end position="50"/>
    </location>
</feature>
<dbReference type="Pfam" id="PF16087">
    <property type="entry name" value="DUF4817"/>
    <property type="match status" value="1"/>
</dbReference>
<evidence type="ECO:0000259" key="1">
    <source>
        <dbReference type="Pfam" id="PF16087"/>
    </source>
</evidence>
<protein>
    <recommendedName>
        <fullName evidence="1">DUF4817 domain-containing protein</fullName>
    </recommendedName>
</protein>
<reference evidence="2 3" key="1">
    <citation type="journal article" date="2021" name="BMC Biol.">
        <title>Horizontally acquired antibacterial genes associated with adaptive radiation of ladybird beetles.</title>
        <authorList>
            <person name="Li H.S."/>
            <person name="Tang X.F."/>
            <person name="Huang Y.H."/>
            <person name="Xu Z.Y."/>
            <person name="Chen M.L."/>
            <person name="Du X.Y."/>
            <person name="Qiu B.Y."/>
            <person name="Chen P.T."/>
            <person name="Zhang W."/>
            <person name="Slipinski A."/>
            <person name="Escalona H.E."/>
            <person name="Waterhouse R.M."/>
            <person name="Zwick A."/>
            <person name="Pang H."/>
        </authorList>
    </citation>
    <scope>NUCLEOTIDE SEQUENCE [LARGE SCALE GENOMIC DNA]</scope>
    <source>
        <strain evidence="2">SYSU2018</strain>
    </source>
</reference>
<proteinExistence type="predicted"/>
<dbReference type="PANTHER" id="PTHR47326">
    <property type="entry name" value="TRANSPOSABLE ELEMENT TC3 TRANSPOSASE-LIKE PROTEIN"/>
    <property type="match status" value="1"/>
</dbReference>
<organism evidence="2 3">
    <name type="scientific">Cryptolaemus montrouzieri</name>
    <dbReference type="NCBI Taxonomy" id="559131"/>
    <lineage>
        <taxon>Eukaryota</taxon>
        <taxon>Metazoa</taxon>
        <taxon>Ecdysozoa</taxon>
        <taxon>Arthropoda</taxon>
        <taxon>Hexapoda</taxon>
        <taxon>Insecta</taxon>
        <taxon>Pterygota</taxon>
        <taxon>Neoptera</taxon>
        <taxon>Endopterygota</taxon>
        <taxon>Coleoptera</taxon>
        <taxon>Polyphaga</taxon>
        <taxon>Cucujiformia</taxon>
        <taxon>Coccinelloidea</taxon>
        <taxon>Coccinellidae</taxon>
        <taxon>Scymninae</taxon>
        <taxon>Scymnini</taxon>
        <taxon>Cryptolaemus</taxon>
    </lineage>
</organism>
<dbReference type="EMBL" id="JABFTP020000103">
    <property type="protein sequence ID" value="KAL3277353.1"/>
    <property type="molecule type" value="Genomic_DNA"/>
</dbReference>
<gene>
    <name evidence="2" type="ORF">HHI36_012703</name>
</gene>
<keyword evidence="3" id="KW-1185">Reference proteome</keyword>
<evidence type="ECO:0000313" key="3">
    <source>
        <dbReference type="Proteomes" id="UP001516400"/>
    </source>
</evidence>
<comment type="caution">
    <text evidence="2">The sequence shown here is derived from an EMBL/GenBank/DDBJ whole genome shotgun (WGS) entry which is preliminary data.</text>
</comment>
<name>A0ABD2NF07_9CUCU</name>
<sequence>MYTIDEKVDMLLIYGECKNSRRAAELYAECFPNRDEVPNNYFFRLERQFRGLPVQPDVQFIIDEATEIKVLAMVEIDSTISLRQIENETGIPRETARRILKKIEFKSFKYQIHQHLYPYDSFTVIEHTALGLSFFSGSHEL</sequence>